<protein>
    <submittedName>
        <fullName evidence="1">Uncharacterized protein</fullName>
    </submittedName>
</protein>
<proteinExistence type="predicted"/>
<dbReference type="Proteomes" id="UP000197138">
    <property type="component" value="Unassembled WGS sequence"/>
</dbReference>
<accession>A0A218W8U3</accession>
<name>A0A218W8U3_PUNGR</name>
<sequence>MHGQAGPAELQEALVCGLCKLAKRKRRDARAYRLRIFAISTSELTRQAYDASKKGCTGQQARSNCKKHQ</sequence>
<comment type="caution">
    <text evidence="1">The sequence shown here is derived from an EMBL/GenBank/DDBJ whole genome shotgun (WGS) entry which is preliminary data.</text>
</comment>
<dbReference type="AlphaFoldDB" id="A0A218W8U3"/>
<reference evidence="2" key="1">
    <citation type="journal article" date="2017" name="Plant J.">
        <title>The pomegranate (Punica granatum L.) genome and the genomics of punicalagin biosynthesis.</title>
        <authorList>
            <person name="Qin G."/>
            <person name="Xu C."/>
            <person name="Ming R."/>
            <person name="Tang H."/>
            <person name="Guyot R."/>
            <person name="Kramer E.M."/>
            <person name="Hu Y."/>
            <person name="Yi X."/>
            <person name="Qi Y."/>
            <person name="Xu X."/>
            <person name="Gao Z."/>
            <person name="Pan H."/>
            <person name="Jian J."/>
            <person name="Tian Y."/>
            <person name="Yue Z."/>
            <person name="Xu Y."/>
        </authorList>
    </citation>
    <scope>NUCLEOTIDE SEQUENCE [LARGE SCALE GENOMIC DNA]</scope>
    <source>
        <strain evidence="2">cv. Dabenzi</strain>
    </source>
</reference>
<organism evidence="1 2">
    <name type="scientific">Punica granatum</name>
    <name type="common">Pomegranate</name>
    <dbReference type="NCBI Taxonomy" id="22663"/>
    <lineage>
        <taxon>Eukaryota</taxon>
        <taxon>Viridiplantae</taxon>
        <taxon>Streptophyta</taxon>
        <taxon>Embryophyta</taxon>
        <taxon>Tracheophyta</taxon>
        <taxon>Spermatophyta</taxon>
        <taxon>Magnoliopsida</taxon>
        <taxon>eudicotyledons</taxon>
        <taxon>Gunneridae</taxon>
        <taxon>Pentapetalae</taxon>
        <taxon>rosids</taxon>
        <taxon>malvids</taxon>
        <taxon>Myrtales</taxon>
        <taxon>Lythraceae</taxon>
        <taxon>Punica</taxon>
    </lineage>
</organism>
<evidence type="ECO:0000313" key="2">
    <source>
        <dbReference type="Proteomes" id="UP000197138"/>
    </source>
</evidence>
<dbReference type="EMBL" id="MTKT01004955">
    <property type="protein sequence ID" value="OWM68492.1"/>
    <property type="molecule type" value="Genomic_DNA"/>
</dbReference>
<evidence type="ECO:0000313" key="1">
    <source>
        <dbReference type="EMBL" id="OWM68492.1"/>
    </source>
</evidence>
<gene>
    <name evidence="1" type="ORF">CDL15_Pgr020698</name>
</gene>